<name>A0A0K8RBK0_IXORI</name>
<evidence type="ECO:0000313" key="1">
    <source>
        <dbReference type="EMBL" id="JAA67864.1"/>
    </source>
</evidence>
<dbReference type="EMBL" id="GADI01005944">
    <property type="protein sequence ID" value="JAA67864.1"/>
    <property type="molecule type" value="mRNA"/>
</dbReference>
<reference evidence="1" key="1">
    <citation type="submission" date="2012-12" db="EMBL/GenBank/DDBJ databases">
        <title>Identification and characterization of a phenylalanine ammonia-lyase gene family in Isatis indigotica Fort.</title>
        <authorList>
            <person name="Liu Q."/>
            <person name="Chen J."/>
            <person name="Zhou X."/>
            <person name="Di P."/>
            <person name="Xiao Y."/>
            <person name="Xuan H."/>
            <person name="Zhang L."/>
            <person name="Chen W."/>
        </authorList>
    </citation>
    <scope>NUCLEOTIDE SEQUENCE</scope>
    <source>
        <tissue evidence="1">Salivary gland</tissue>
    </source>
</reference>
<organism evidence="1">
    <name type="scientific">Ixodes ricinus</name>
    <name type="common">Common tick</name>
    <name type="synonym">Acarus ricinus</name>
    <dbReference type="NCBI Taxonomy" id="34613"/>
    <lineage>
        <taxon>Eukaryota</taxon>
        <taxon>Metazoa</taxon>
        <taxon>Ecdysozoa</taxon>
        <taxon>Arthropoda</taxon>
        <taxon>Chelicerata</taxon>
        <taxon>Arachnida</taxon>
        <taxon>Acari</taxon>
        <taxon>Parasitiformes</taxon>
        <taxon>Ixodida</taxon>
        <taxon>Ixodoidea</taxon>
        <taxon>Ixodidae</taxon>
        <taxon>Ixodinae</taxon>
        <taxon>Ixodes</taxon>
    </lineage>
</organism>
<proteinExistence type="evidence at transcript level"/>
<accession>A0A0K8RBK0</accession>
<dbReference type="AlphaFoldDB" id="A0A0K8RBK0"/>
<sequence length="164" mass="19639">MSHCRNIFLVNVKLQIYYSLFQSYINYCHLVWATTTQTNIGKLTLLKKKMLRYIANEHYLAHTKPLFAKYKIINLDKMYDYRLLHSFRFSSPEHASLLCKVSELSEHPRSFNTLLSEKWIVPRARTNYTYQSTTYRLPLLLNHLLNNNIDIYQMGRKSLLMHFL</sequence>
<protein>
    <submittedName>
        <fullName evidence="1">Putative ixodes 8-cys protein</fullName>
    </submittedName>
</protein>